<evidence type="ECO:0000313" key="3">
    <source>
        <dbReference type="Proteomes" id="UP000830729"/>
    </source>
</evidence>
<dbReference type="KEGG" id="halx:M0R89_19395"/>
<feature type="transmembrane region" description="Helical" evidence="1">
    <location>
        <begin position="6"/>
        <end position="29"/>
    </location>
</feature>
<dbReference type="RefSeq" id="WP_248652363.1">
    <property type="nucleotide sequence ID" value="NZ_CP096660.1"/>
</dbReference>
<keyword evidence="2" id="KW-0614">Plasmid</keyword>
<organism evidence="2 3">
    <name type="scientific">Halorussus limi</name>
    <dbReference type="NCBI Taxonomy" id="2938695"/>
    <lineage>
        <taxon>Archaea</taxon>
        <taxon>Methanobacteriati</taxon>
        <taxon>Methanobacteriota</taxon>
        <taxon>Stenosarchaea group</taxon>
        <taxon>Halobacteria</taxon>
        <taxon>Halobacteriales</taxon>
        <taxon>Haladaptataceae</taxon>
        <taxon>Halorussus</taxon>
    </lineage>
</organism>
<gene>
    <name evidence="2" type="ORF">M0R89_19395</name>
</gene>
<sequence length="94" mass="9923">MNELTQITSLVVALKTITLLLGGLITFFAFKAYRRTGSPALRALALGFGVVTLGAFLAGIADQVVGIDREVVLIIESTLTAAGFGVITYSLYVE</sequence>
<keyword evidence="1" id="KW-1133">Transmembrane helix</keyword>
<proteinExistence type="predicted"/>
<dbReference type="AlphaFoldDB" id="A0A8U0HZ71"/>
<dbReference type="InterPro" id="IPR055943">
    <property type="entry name" value="DUF7521"/>
</dbReference>
<reference evidence="2 3" key="1">
    <citation type="submission" date="2022-04" db="EMBL/GenBank/DDBJ databases">
        <title>Diverse halophilic archaea isolated from saline environments.</title>
        <authorList>
            <person name="Cui H.-L."/>
        </authorList>
    </citation>
    <scope>NUCLEOTIDE SEQUENCE [LARGE SCALE GENOMIC DNA]</scope>
    <source>
        <strain evidence="2 3">XZYJT49</strain>
        <plasmid evidence="2 3">unnamed1</plasmid>
    </source>
</reference>
<feature type="transmembrane region" description="Helical" evidence="1">
    <location>
        <begin position="41"/>
        <end position="61"/>
    </location>
</feature>
<keyword evidence="3" id="KW-1185">Reference proteome</keyword>
<dbReference type="Proteomes" id="UP000830729">
    <property type="component" value="Plasmid unnamed1"/>
</dbReference>
<geneLocation type="plasmid" evidence="2 3">
    <name>unnamed1</name>
</geneLocation>
<keyword evidence="1" id="KW-0472">Membrane</keyword>
<dbReference type="Pfam" id="PF24365">
    <property type="entry name" value="DUF7521"/>
    <property type="match status" value="1"/>
</dbReference>
<keyword evidence="1" id="KW-0812">Transmembrane</keyword>
<protein>
    <recommendedName>
        <fullName evidence="4">YapH protein</fullName>
    </recommendedName>
</protein>
<evidence type="ECO:0000313" key="2">
    <source>
        <dbReference type="EMBL" id="UPV76330.1"/>
    </source>
</evidence>
<name>A0A8U0HZ71_9EURY</name>
<dbReference type="EMBL" id="CP096660">
    <property type="protein sequence ID" value="UPV76330.1"/>
    <property type="molecule type" value="Genomic_DNA"/>
</dbReference>
<accession>A0A8U0HZ71</accession>
<evidence type="ECO:0000256" key="1">
    <source>
        <dbReference type="SAM" id="Phobius"/>
    </source>
</evidence>
<feature type="transmembrane region" description="Helical" evidence="1">
    <location>
        <begin position="73"/>
        <end position="92"/>
    </location>
</feature>
<dbReference type="GeneID" id="72187412"/>
<evidence type="ECO:0008006" key="4">
    <source>
        <dbReference type="Google" id="ProtNLM"/>
    </source>
</evidence>